<keyword evidence="5" id="KW-0067">ATP-binding</keyword>
<comment type="similarity">
    <text evidence="1">Belongs to the DNA2/NAM7 helicase family.</text>
</comment>
<proteinExistence type="inferred from homology"/>
<dbReference type="GO" id="GO:0016787">
    <property type="term" value="F:hydrolase activity"/>
    <property type="evidence" value="ECO:0007669"/>
    <property type="project" value="UniProtKB-KW"/>
</dbReference>
<evidence type="ECO:0000256" key="3">
    <source>
        <dbReference type="ARBA" id="ARBA00022801"/>
    </source>
</evidence>
<keyword evidence="3" id="KW-0378">Hydrolase</keyword>
<dbReference type="GO" id="GO:0005524">
    <property type="term" value="F:ATP binding"/>
    <property type="evidence" value="ECO:0007669"/>
    <property type="project" value="UniProtKB-KW"/>
</dbReference>
<evidence type="ECO:0000256" key="2">
    <source>
        <dbReference type="ARBA" id="ARBA00022741"/>
    </source>
</evidence>
<evidence type="ECO:0000256" key="5">
    <source>
        <dbReference type="ARBA" id="ARBA00022840"/>
    </source>
</evidence>
<dbReference type="InterPro" id="IPR027417">
    <property type="entry name" value="P-loop_NTPase"/>
</dbReference>
<keyword evidence="10" id="KW-1185">Reference proteome</keyword>
<dbReference type="InterPro" id="IPR041679">
    <property type="entry name" value="DNA2/NAM7-like_C"/>
</dbReference>
<dbReference type="SUPFAM" id="SSF52540">
    <property type="entry name" value="P-loop containing nucleoside triphosphate hydrolases"/>
    <property type="match status" value="1"/>
</dbReference>
<evidence type="ECO:0008006" key="11">
    <source>
        <dbReference type="Google" id="ProtNLM"/>
    </source>
</evidence>
<accession>A0A8H3G2G8</accession>
<feature type="domain" description="DNA2/NAM7 helicase-like C-terminal" evidence="8">
    <location>
        <begin position="494"/>
        <end position="700"/>
    </location>
</feature>
<dbReference type="Gene3D" id="3.40.50.300">
    <property type="entry name" value="P-loop containing nucleotide triphosphate hydrolases"/>
    <property type="match status" value="2"/>
</dbReference>
<dbReference type="PANTHER" id="PTHR43788:SF8">
    <property type="entry name" value="DNA-BINDING PROTEIN SMUBP-2"/>
    <property type="match status" value="1"/>
</dbReference>
<evidence type="ECO:0000259" key="8">
    <source>
        <dbReference type="Pfam" id="PF13087"/>
    </source>
</evidence>
<organism evidence="9 10">
    <name type="scientific">Imshaugia aleurites</name>
    <dbReference type="NCBI Taxonomy" id="172621"/>
    <lineage>
        <taxon>Eukaryota</taxon>
        <taxon>Fungi</taxon>
        <taxon>Dikarya</taxon>
        <taxon>Ascomycota</taxon>
        <taxon>Pezizomycotina</taxon>
        <taxon>Lecanoromycetes</taxon>
        <taxon>OSLEUM clade</taxon>
        <taxon>Lecanoromycetidae</taxon>
        <taxon>Lecanorales</taxon>
        <taxon>Lecanorineae</taxon>
        <taxon>Parmeliaceae</taxon>
        <taxon>Imshaugia</taxon>
    </lineage>
</organism>
<feature type="domain" description="DNA2/NAM7 helicase helicase" evidence="7">
    <location>
        <begin position="248"/>
        <end position="484"/>
    </location>
</feature>
<dbReference type="EMBL" id="CAJPDT010000063">
    <property type="protein sequence ID" value="CAF9931948.1"/>
    <property type="molecule type" value="Genomic_DNA"/>
</dbReference>
<protein>
    <recommendedName>
        <fullName evidence="11">DNA2/NAM7 helicase-like C-terminal domain-containing protein</fullName>
    </recommendedName>
</protein>
<name>A0A8H3G2G8_9LECA</name>
<dbReference type="Pfam" id="PF13086">
    <property type="entry name" value="AAA_11"/>
    <property type="match status" value="1"/>
</dbReference>
<dbReference type="Pfam" id="PF13087">
    <property type="entry name" value="AAA_12"/>
    <property type="match status" value="1"/>
</dbReference>
<dbReference type="InterPro" id="IPR047187">
    <property type="entry name" value="SF1_C_Upf1"/>
</dbReference>
<evidence type="ECO:0000256" key="1">
    <source>
        <dbReference type="ARBA" id="ARBA00007913"/>
    </source>
</evidence>
<evidence type="ECO:0000313" key="9">
    <source>
        <dbReference type="EMBL" id="CAF9931948.1"/>
    </source>
</evidence>
<feature type="region of interest" description="Disordered" evidence="6">
    <location>
        <begin position="1"/>
        <end position="34"/>
    </location>
</feature>
<dbReference type="PANTHER" id="PTHR43788">
    <property type="entry name" value="DNA2/NAM7 HELICASE FAMILY MEMBER"/>
    <property type="match status" value="1"/>
</dbReference>
<comment type="caution">
    <text evidence="9">The sequence shown here is derived from an EMBL/GenBank/DDBJ whole genome shotgun (WGS) entry which is preliminary data.</text>
</comment>
<feature type="compositionally biased region" description="Low complexity" evidence="6">
    <location>
        <begin position="13"/>
        <end position="25"/>
    </location>
</feature>
<dbReference type="InterPro" id="IPR041677">
    <property type="entry name" value="DNA2/NAM7_AAA_11"/>
</dbReference>
<evidence type="ECO:0000256" key="4">
    <source>
        <dbReference type="ARBA" id="ARBA00022806"/>
    </source>
</evidence>
<gene>
    <name evidence="9" type="ORF">IMSHALPRED_008758</name>
</gene>
<dbReference type="InterPro" id="IPR050534">
    <property type="entry name" value="Coronavir_polyprotein_1ab"/>
</dbReference>
<reference evidence="9" key="1">
    <citation type="submission" date="2021-03" db="EMBL/GenBank/DDBJ databases">
        <authorList>
            <person name="Tagirdzhanova G."/>
        </authorList>
    </citation>
    <scope>NUCLEOTIDE SEQUENCE</scope>
</reference>
<dbReference type="AlphaFoldDB" id="A0A8H3G2G8"/>
<dbReference type="GO" id="GO:0043139">
    <property type="term" value="F:5'-3' DNA helicase activity"/>
    <property type="evidence" value="ECO:0007669"/>
    <property type="project" value="TreeGrafter"/>
</dbReference>
<evidence type="ECO:0000313" key="10">
    <source>
        <dbReference type="Proteomes" id="UP000664534"/>
    </source>
</evidence>
<evidence type="ECO:0000259" key="7">
    <source>
        <dbReference type="Pfam" id="PF13086"/>
    </source>
</evidence>
<dbReference type="OrthoDB" id="4423012at2759"/>
<dbReference type="Proteomes" id="UP000664534">
    <property type="component" value="Unassembled WGS sequence"/>
</dbReference>
<keyword evidence="2" id="KW-0547">Nucleotide-binding</keyword>
<sequence>MSAQGNPTDARPKPSASSSSMPASKDPAKAKANWSKILKTDMKALRSESEERRKQFGTMKCRIVTHAGKRDRNVVVEIFPSKPPKDRTVDAREYDWESKKVGESYRLKAPVNFPIDDDTMGKHKIFGGGKTTGWVVNVVKNKMGYEAPIIGVIANSFDDISSFVGLEEDNVALEPIFNDVLGERARATVTTAKTALDEFEAELHQFFFHPKYPPQIPAVELFGLEECDQEANKLASQADIPLSLKETVDTSQLRAIQTILDRKISVTWGPPGTGKSRVLGEAMLWLLENTTECMVGTAVANVAVDALLRKVVEGYRSRHPKGDIPIARVYSQAQIDAQYATGELDMIDEEYHLETLRVKRARTEGSFIAFLDAVDQLREFGSLRDEALHNAYMKQGKQLMRMVLEGGVRIVFCTITVCQSAALYEVHGTDNEIEWAYPAKSAFLDDASAMTRPIMEIPVMTFVKTLERLSIAGDPYQLPALILSPFAKIEWPGSWLKKIVDQKWPVTFLDTQYRMYDMLYDHLTAIIYAGELKRLHLNTVKSVRTIASPSALGLRLNAAMPIKFEVGRQSFELDSILSFIDVADGVQRSLEAGSSWNIQEINAIDSAILKLISIGFLQQDIVVITGYSEQKRLLTKRAEEHGWNGVKQMMTVDSSQGDEYQIIFLSLVTTKNLPGFMGTRFRACVGTSRQVEAIYFVGKADYWFTSTFSGFKFMHNILKHIRDSRHAWDQPPFILRPSNAATATLTLPSHPAKGKGKGKEVAALIDWDPVTVPASEKLKTFQWKADQRRKAAKAAAEAEIAAIGADIAAMTAKKAQKEQEHAEMLRLLDEDISAEKEALRIEAQIENIADLY</sequence>
<evidence type="ECO:0000256" key="6">
    <source>
        <dbReference type="SAM" id="MobiDB-lite"/>
    </source>
</evidence>
<keyword evidence="4" id="KW-0347">Helicase</keyword>
<dbReference type="CDD" id="cd18808">
    <property type="entry name" value="SF1_C_Upf1"/>
    <property type="match status" value="1"/>
</dbReference>